<keyword evidence="2" id="KW-0479">Metal-binding</keyword>
<feature type="domain" description="C2H2-type" evidence="10">
    <location>
        <begin position="116"/>
        <end position="143"/>
    </location>
</feature>
<keyword evidence="7" id="KW-0539">Nucleus</keyword>
<feature type="region of interest" description="Disordered" evidence="9">
    <location>
        <begin position="37"/>
        <end position="77"/>
    </location>
</feature>
<proteinExistence type="predicted"/>
<sequence length="230" mass="26413">MSRGNQPCVSDRKEEILVDVSTGNPCENNGLSLNCKKDNRKHSNRKKLIPRHEPPGLHITSLSYNPTSHEEPSPEQSRIVTTIPSDSVDTRFQCHKQFTKSSDFLAQRKHKGEKRYSCSECGKCFTNKSRFVIHERTHTGEKPFSCSECGKTFTDKGNLVTHERIHTGEKPYSCSECGKCFTHKGNLIKHQKIHTGEKPYSCSECGKLFTENSYRREAIFMFTMWEILHR</sequence>
<name>A0ABN9MIM6_9NEOB</name>
<dbReference type="EMBL" id="CAUEEQ010065875">
    <property type="protein sequence ID" value="CAJ0965221.1"/>
    <property type="molecule type" value="Genomic_DNA"/>
</dbReference>
<dbReference type="PANTHER" id="PTHR23226">
    <property type="entry name" value="ZINC FINGER AND SCAN DOMAIN-CONTAINING"/>
    <property type="match status" value="1"/>
</dbReference>
<evidence type="ECO:0000256" key="8">
    <source>
        <dbReference type="PROSITE-ProRule" id="PRU00042"/>
    </source>
</evidence>
<evidence type="ECO:0000256" key="2">
    <source>
        <dbReference type="ARBA" id="ARBA00022723"/>
    </source>
</evidence>
<keyword evidence="4 8" id="KW-0863">Zinc-finger</keyword>
<dbReference type="PROSITE" id="PS50157">
    <property type="entry name" value="ZINC_FINGER_C2H2_2"/>
    <property type="match status" value="3"/>
</dbReference>
<feature type="domain" description="C2H2-type" evidence="10">
    <location>
        <begin position="144"/>
        <end position="171"/>
    </location>
</feature>
<dbReference type="InterPro" id="IPR013087">
    <property type="entry name" value="Znf_C2H2_type"/>
</dbReference>
<evidence type="ECO:0000256" key="5">
    <source>
        <dbReference type="ARBA" id="ARBA00022833"/>
    </source>
</evidence>
<dbReference type="Gene3D" id="3.30.160.60">
    <property type="entry name" value="Classic Zinc Finger"/>
    <property type="match status" value="4"/>
</dbReference>
<keyword evidence="3" id="KW-0677">Repeat</keyword>
<keyword evidence="12" id="KW-1185">Reference proteome</keyword>
<gene>
    <name evidence="11" type="ORF">RIMI_LOCUS20060827</name>
</gene>
<dbReference type="InterPro" id="IPR036236">
    <property type="entry name" value="Znf_C2H2_sf"/>
</dbReference>
<dbReference type="Pfam" id="PF00096">
    <property type="entry name" value="zf-C2H2"/>
    <property type="match status" value="3"/>
</dbReference>
<dbReference type="PROSITE" id="PS00028">
    <property type="entry name" value="ZINC_FINGER_C2H2_1"/>
    <property type="match status" value="3"/>
</dbReference>
<evidence type="ECO:0000313" key="11">
    <source>
        <dbReference type="EMBL" id="CAJ0965221.1"/>
    </source>
</evidence>
<evidence type="ECO:0000256" key="4">
    <source>
        <dbReference type="ARBA" id="ARBA00022771"/>
    </source>
</evidence>
<organism evidence="11 12">
    <name type="scientific">Ranitomeya imitator</name>
    <name type="common">mimic poison frog</name>
    <dbReference type="NCBI Taxonomy" id="111125"/>
    <lineage>
        <taxon>Eukaryota</taxon>
        <taxon>Metazoa</taxon>
        <taxon>Chordata</taxon>
        <taxon>Craniata</taxon>
        <taxon>Vertebrata</taxon>
        <taxon>Euteleostomi</taxon>
        <taxon>Amphibia</taxon>
        <taxon>Batrachia</taxon>
        <taxon>Anura</taxon>
        <taxon>Neobatrachia</taxon>
        <taxon>Hyloidea</taxon>
        <taxon>Dendrobatidae</taxon>
        <taxon>Dendrobatinae</taxon>
        <taxon>Ranitomeya</taxon>
    </lineage>
</organism>
<evidence type="ECO:0000313" key="12">
    <source>
        <dbReference type="Proteomes" id="UP001176940"/>
    </source>
</evidence>
<protein>
    <recommendedName>
        <fullName evidence="10">C2H2-type domain-containing protein</fullName>
    </recommendedName>
</protein>
<accession>A0ABN9MIM6</accession>
<evidence type="ECO:0000256" key="7">
    <source>
        <dbReference type="ARBA" id="ARBA00023242"/>
    </source>
</evidence>
<feature type="domain" description="C2H2-type" evidence="10">
    <location>
        <begin position="172"/>
        <end position="199"/>
    </location>
</feature>
<comment type="caution">
    <text evidence="11">The sequence shown here is derived from an EMBL/GenBank/DDBJ whole genome shotgun (WGS) entry which is preliminary data.</text>
</comment>
<dbReference type="SUPFAM" id="SSF57667">
    <property type="entry name" value="beta-beta-alpha zinc fingers"/>
    <property type="match status" value="2"/>
</dbReference>
<evidence type="ECO:0000256" key="6">
    <source>
        <dbReference type="ARBA" id="ARBA00023125"/>
    </source>
</evidence>
<dbReference type="SMART" id="SM00355">
    <property type="entry name" value="ZnF_C2H2"/>
    <property type="match status" value="3"/>
</dbReference>
<dbReference type="Proteomes" id="UP001176940">
    <property type="component" value="Unassembled WGS sequence"/>
</dbReference>
<keyword evidence="5" id="KW-0862">Zinc</keyword>
<evidence type="ECO:0000256" key="1">
    <source>
        <dbReference type="ARBA" id="ARBA00004123"/>
    </source>
</evidence>
<comment type="subcellular location">
    <subcellularLocation>
        <location evidence="1">Nucleus</location>
    </subcellularLocation>
</comment>
<reference evidence="11" key="1">
    <citation type="submission" date="2023-07" db="EMBL/GenBank/DDBJ databases">
        <authorList>
            <person name="Stuckert A."/>
        </authorList>
    </citation>
    <scope>NUCLEOTIDE SEQUENCE</scope>
</reference>
<evidence type="ECO:0000259" key="10">
    <source>
        <dbReference type="PROSITE" id="PS50157"/>
    </source>
</evidence>
<keyword evidence="6" id="KW-0238">DNA-binding</keyword>
<evidence type="ECO:0000256" key="9">
    <source>
        <dbReference type="SAM" id="MobiDB-lite"/>
    </source>
</evidence>
<feature type="compositionally biased region" description="Basic residues" evidence="9">
    <location>
        <begin position="38"/>
        <end position="49"/>
    </location>
</feature>
<dbReference type="PANTHER" id="PTHR23226:SF416">
    <property type="entry name" value="FI01424P"/>
    <property type="match status" value="1"/>
</dbReference>
<evidence type="ECO:0000256" key="3">
    <source>
        <dbReference type="ARBA" id="ARBA00022737"/>
    </source>
</evidence>